<keyword evidence="5" id="KW-1185">Reference proteome</keyword>
<gene>
    <name evidence="4" type="ORF">PCON_11707</name>
</gene>
<sequence length="157" mass="17859">MGLTDRYMLWSYALVFMAAATGHLPRRHAHTTTSRSQDKNYETKKTSIALYVYRNNWIPMLENILPEHAYERLRPATFEDDMEAGLHSDAFSLAGNIGGQDSRAGLDSAGKKEVLRIMRRQKVTFDDARRIYIEQKFADNGIGADGRPTDPRAVFFS</sequence>
<keyword evidence="2 3" id="KW-0732">Signal</keyword>
<evidence type="ECO:0000256" key="2">
    <source>
        <dbReference type="ARBA" id="ARBA00022729"/>
    </source>
</evidence>
<evidence type="ECO:0000313" key="5">
    <source>
        <dbReference type="Proteomes" id="UP000018144"/>
    </source>
</evidence>
<dbReference type="Proteomes" id="UP000018144">
    <property type="component" value="Unassembled WGS sequence"/>
</dbReference>
<evidence type="ECO:0000256" key="1">
    <source>
        <dbReference type="ARBA" id="ARBA00008325"/>
    </source>
</evidence>
<feature type="chain" id="PRO_5004651859" evidence="3">
    <location>
        <begin position="21"/>
        <end position="157"/>
    </location>
</feature>
<dbReference type="Pfam" id="PF09435">
    <property type="entry name" value="DUF2015"/>
    <property type="match status" value="1"/>
</dbReference>
<protein>
    <submittedName>
        <fullName evidence="4">Similar to UPF0357 protein YCL012C acc. no. Q8J0M6</fullName>
    </submittedName>
</protein>
<dbReference type="PANTHER" id="PTHR28023:SF1">
    <property type="entry name" value="UPF0357 PROTEIN YCL012C"/>
    <property type="match status" value="1"/>
</dbReference>
<evidence type="ECO:0000256" key="3">
    <source>
        <dbReference type="SAM" id="SignalP"/>
    </source>
</evidence>
<dbReference type="OMA" id="NKAIIHT"/>
<comment type="similarity">
    <text evidence="1">Belongs to the UPF0357 family.</text>
</comment>
<feature type="signal peptide" evidence="3">
    <location>
        <begin position="1"/>
        <end position="20"/>
    </location>
</feature>
<evidence type="ECO:0000313" key="4">
    <source>
        <dbReference type="EMBL" id="CCX12113.1"/>
    </source>
</evidence>
<dbReference type="OrthoDB" id="447314at2759"/>
<proteinExistence type="inferred from homology"/>
<dbReference type="AlphaFoldDB" id="U4LCG6"/>
<dbReference type="eggNOG" id="ENOG502S73R">
    <property type="taxonomic scope" value="Eukaryota"/>
</dbReference>
<name>U4LCG6_PYROM</name>
<accession>U4LCG6</accession>
<dbReference type="EMBL" id="HF935675">
    <property type="protein sequence ID" value="CCX12113.1"/>
    <property type="molecule type" value="Genomic_DNA"/>
</dbReference>
<dbReference type="InterPro" id="IPR018559">
    <property type="entry name" value="DUF2015"/>
</dbReference>
<organism evidence="4 5">
    <name type="scientific">Pyronema omphalodes (strain CBS 100304)</name>
    <name type="common">Pyronema confluens</name>
    <dbReference type="NCBI Taxonomy" id="1076935"/>
    <lineage>
        <taxon>Eukaryota</taxon>
        <taxon>Fungi</taxon>
        <taxon>Dikarya</taxon>
        <taxon>Ascomycota</taxon>
        <taxon>Pezizomycotina</taxon>
        <taxon>Pezizomycetes</taxon>
        <taxon>Pezizales</taxon>
        <taxon>Pyronemataceae</taxon>
        <taxon>Pyronema</taxon>
    </lineage>
</organism>
<dbReference type="PANTHER" id="PTHR28023">
    <property type="entry name" value="UPF0357 PROTEIN YCL012C"/>
    <property type="match status" value="1"/>
</dbReference>
<reference evidence="4 5" key="1">
    <citation type="journal article" date="2013" name="PLoS Genet.">
        <title>The genome and development-dependent transcriptomes of Pyronema confluens: a window into fungal evolution.</title>
        <authorList>
            <person name="Traeger S."/>
            <person name="Altegoer F."/>
            <person name="Freitag M."/>
            <person name="Gabaldon T."/>
            <person name="Kempken F."/>
            <person name="Kumar A."/>
            <person name="Marcet-Houben M."/>
            <person name="Poggeler S."/>
            <person name="Stajich J.E."/>
            <person name="Nowrousian M."/>
        </authorList>
    </citation>
    <scope>NUCLEOTIDE SEQUENCE [LARGE SCALE GENOMIC DNA]</scope>
    <source>
        <strain evidence="5">CBS 100304</strain>
        <tissue evidence="4">Vegetative mycelium</tissue>
    </source>
</reference>